<dbReference type="OrthoDB" id="10071231at2759"/>
<gene>
    <name evidence="1" type="ORF">EGW08_016878</name>
</gene>
<reference evidence="1 2" key="1">
    <citation type="submission" date="2019-01" db="EMBL/GenBank/DDBJ databases">
        <title>A draft genome assembly of the solar-powered sea slug Elysia chlorotica.</title>
        <authorList>
            <person name="Cai H."/>
            <person name="Li Q."/>
            <person name="Fang X."/>
            <person name="Li J."/>
            <person name="Curtis N.E."/>
            <person name="Altenburger A."/>
            <person name="Shibata T."/>
            <person name="Feng M."/>
            <person name="Maeda T."/>
            <person name="Schwartz J.A."/>
            <person name="Shigenobu S."/>
            <person name="Lundholm N."/>
            <person name="Nishiyama T."/>
            <person name="Yang H."/>
            <person name="Hasebe M."/>
            <person name="Li S."/>
            <person name="Pierce S.K."/>
            <person name="Wang J."/>
        </authorList>
    </citation>
    <scope>NUCLEOTIDE SEQUENCE [LARGE SCALE GENOMIC DNA]</scope>
    <source>
        <strain evidence="1">EC2010</strain>
        <tissue evidence="1">Whole organism of an adult</tissue>
    </source>
</reference>
<organism evidence="1 2">
    <name type="scientific">Elysia chlorotica</name>
    <name type="common">Eastern emerald elysia</name>
    <name type="synonym">Sea slug</name>
    <dbReference type="NCBI Taxonomy" id="188477"/>
    <lineage>
        <taxon>Eukaryota</taxon>
        <taxon>Metazoa</taxon>
        <taxon>Spiralia</taxon>
        <taxon>Lophotrochozoa</taxon>
        <taxon>Mollusca</taxon>
        <taxon>Gastropoda</taxon>
        <taxon>Heterobranchia</taxon>
        <taxon>Euthyneura</taxon>
        <taxon>Panpulmonata</taxon>
        <taxon>Sacoglossa</taxon>
        <taxon>Placobranchoidea</taxon>
        <taxon>Plakobranchidae</taxon>
        <taxon>Elysia</taxon>
    </lineage>
</organism>
<sequence length="114" mass="12786">MQPKVLVNCLLGRMSRPEKVKRLALSTGCTLVEYGGVSCSMVEYGGLWCRLVECGVVWCRLVECGVDWWSVVEYGGVCLFIKLCSASLQRSRIPQYTFVDTTSSVSRLFKYADL</sequence>
<keyword evidence="2" id="KW-1185">Reference proteome</keyword>
<comment type="caution">
    <text evidence="1">The sequence shown here is derived from an EMBL/GenBank/DDBJ whole genome shotgun (WGS) entry which is preliminary data.</text>
</comment>
<dbReference type="Proteomes" id="UP000271974">
    <property type="component" value="Unassembled WGS sequence"/>
</dbReference>
<dbReference type="EMBL" id="RQTK01000748">
    <property type="protein sequence ID" value="RUS75356.1"/>
    <property type="molecule type" value="Genomic_DNA"/>
</dbReference>
<name>A0A3S1B5C4_ELYCH</name>
<protein>
    <submittedName>
        <fullName evidence="1">Uncharacterized protein</fullName>
    </submittedName>
</protein>
<proteinExistence type="predicted"/>
<evidence type="ECO:0000313" key="2">
    <source>
        <dbReference type="Proteomes" id="UP000271974"/>
    </source>
</evidence>
<dbReference type="AlphaFoldDB" id="A0A3S1B5C4"/>
<accession>A0A3S1B5C4</accession>
<evidence type="ECO:0000313" key="1">
    <source>
        <dbReference type="EMBL" id="RUS75356.1"/>
    </source>
</evidence>